<organism evidence="1 2">
    <name type="scientific">Pristionchus mayeri</name>
    <dbReference type="NCBI Taxonomy" id="1317129"/>
    <lineage>
        <taxon>Eukaryota</taxon>
        <taxon>Metazoa</taxon>
        <taxon>Ecdysozoa</taxon>
        <taxon>Nematoda</taxon>
        <taxon>Chromadorea</taxon>
        <taxon>Rhabditida</taxon>
        <taxon>Rhabditina</taxon>
        <taxon>Diplogasteromorpha</taxon>
        <taxon>Diplogasteroidea</taxon>
        <taxon>Neodiplogasteridae</taxon>
        <taxon>Pristionchus</taxon>
    </lineage>
</organism>
<evidence type="ECO:0000313" key="2">
    <source>
        <dbReference type="Proteomes" id="UP001328107"/>
    </source>
</evidence>
<reference evidence="2" key="1">
    <citation type="submission" date="2022-10" db="EMBL/GenBank/DDBJ databases">
        <title>Genome assembly of Pristionchus species.</title>
        <authorList>
            <person name="Yoshida K."/>
            <person name="Sommer R.J."/>
        </authorList>
    </citation>
    <scope>NUCLEOTIDE SEQUENCE [LARGE SCALE GENOMIC DNA]</scope>
    <source>
        <strain evidence="2">RS5460</strain>
    </source>
</reference>
<evidence type="ECO:0000313" key="1">
    <source>
        <dbReference type="EMBL" id="GMR34930.1"/>
    </source>
</evidence>
<name>A0AAN4ZBZ0_9BILA</name>
<gene>
    <name evidence="1" type="ORF">PMAYCL1PPCAC_05125</name>
</gene>
<proteinExistence type="predicted"/>
<sequence>LNWWPEIIDFNFKSDMMVYTDLLVNVRAEQRTYVQVYPSSHRFHYLQILFEGGSRRDLASLLLTGKLLAIKRAYQWLRRHLLSGL</sequence>
<feature type="non-terminal residue" evidence="1">
    <location>
        <position position="1"/>
    </location>
</feature>
<comment type="caution">
    <text evidence="1">The sequence shown here is derived from an EMBL/GenBank/DDBJ whole genome shotgun (WGS) entry which is preliminary data.</text>
</comment>
<keyword evidence="2" id="KW-1185">Reference proteome</keyword>
<accession>A0AAN4ZBZ0</accession>
<dbReference type="AlphaFoldDB" id="A0AAN4ZBZ0"/>
<protein>
    <submittedName>
        <fullName evidence="1">Uncharacterized protein</fullName>
    </submittedName>
</protein>
<feature type="non-terminal residue" evidence="1">
    <location>
        <position position="85"/>
    </location>
</feature>
<dbReference type="EMBL" id="BTRK01000002">
    <property type="protein sequence ID" value="GMR34930.1"/>
    <property type="molecule type" value="Genomic_DNA"/>
</dbReference>
<dbReference type="Proteomes" id="UP001328107">
    <property type="component" value="Unassembled WGS sequence"/>
</dbReference>